<keyword evidence="1" id="KW-0472">Membrane</keyword>
<gene>
    <name evidence="3" type="ORF">LCGC14_1166590</name>
    <name evidence="2" type="ORF">LCGC14_1890170</name>
</gene>
<feature type="transmembrane region" description="Helical" evidence="1">
    <location>
        <begin position="112"/>
        <end position="135"/>
    </location>
</feature>
<name>A0A0F9ME09_9ZZZZ</name>
<comment type="caution">
    <text evidence="3">The sequence shown here is derived from an EMBL/GenBank/DDBJ whole genome shotgun (WGS) entry which is preliminary data.</text>
</comment>
<sequence length="147" mass="16456">MKRGFRQYTLMQIELMQKIRDLGKVVRSSKGTQLLEDGLALLEEEAMQLELDWYTVPTPGDRPGKEDQHARNLLLAEGRSIEVRRTQILQDLEHLERRVAAKRDAIRFNQTSLMAGAAVVLAAIAIAVAIVSQLVQSGVMPRLPSLP</sequence>
<evidence type="ECO:0000313" key="2">
    <source>
        <dbReference type="EMBL" id="KKL91890.1"/>
    </source>
</evidence>
<reference evidence="3" key="1">
    <citation type="journal article" date="2015" name="Nature">
        <title>Complex archaea that bridge the gap between prokaryotes and eukaryotes.</title>
        <authorList>
            <person name="Spang A."/>
            <person name="Saw J.H."/>
            <person name="Jorgensen S.L."/>
            <person name="Zaremba-Niedzwiedzka K."/>
            <person name="Martijn J."/>
            <person name="Lind A.E."/>
            <person name="van Eijk R."/>
            <person name="Schleper C."/>
            <person name="Guy L."/>
            <person name="Ettema T.J."/>
        </authorList>
    </citation>
    <scope>NUCLEOTIDE SEQUENCE</scope>
</reference>
<keyword evidence="1" id="KW-1133">Transmembrane helix</keyword>
<keyword evidence="1" id="KW-0812">Transmembrane</keyword>
<evidence type="ECO:0000256" key="1">
    <source>
        <dbReference type="SAM" id="Phobius"/>
    </source>
</evidence>
<dbReference type="AlphaFoldDB" id="A0A0F9ME09"/>
<dbReference type="EMBL" id="LAZR01005731">
    <property type="protein sequence ID" value="KKM97571.1"/>
    <property type="molecule type" value="Genomic_DNA"/>
</dbReference>
<accession>A0A0F9ME09</accession>
<protein>
    <submittedName>
        <fullName evidence="3">Uncharacterized protein</fullName>
    </submittedName>
</protein>
<proteinExistence type="predicted"/>
<evidence type="ECO:0000313" key="3">
    <source>
        <dbReference type="EMBL" id="KKM97571.1"/>
    </source>
</evidence>
<dbReference type="EMBL" id="LAZR01019614">
    <property type="protein sequence ID" value="KKL91890.1"/>
    <property type="molecule type" value="Genomic_DNA"/>
</dbReference>
<organism evidence="3">
    <name type="scientific">marine sediment metagenome</name>
    <dbReference type="NCBI Taxonomy" id="412755"/>
    <lineage>
        <taxon>unclassified sequences</taxon>
        <taxon>metagenomes</taxon>
        <taxon>ecological metagenomes</taxon>
    </lineage>
</organism>